<protein>
    <recommendedName>
        <fullName evidence="2">YCII-related domain-containing protein</fullName>
    </recommendedName>
</protein>
<feature type="domain" description="YCII-related" evidence="2">
    <location>
        <begin position="1"/>
        <end position="89"/>
    </location>
</feature>
<gene>
    <name evidence="3" type="ORF">C4N9_10030</name>
</gene>
<reference evidence="3 4" key="1">
    <citation type="submission" date="2018-05" db="EMBL/GenBank/DDBJ databases">
        <title>Pararhodobacter marina sp. nov., isolated from deep-sea water of the Indian Ocean.</title>
        <authorList>
            <person name="Lai Q.Sr."/>
            <person name="Liu X."/>
            <person name="Shao Z."/>
        </authorList>
    </citation>
    <scope>NUCLEOTIDE SEQUENCE [LARGE SCALE GENOMIC DNA]</scope>
    <source>
        <strain evidence="3 4">CIC4N-9</strain>
    </source>
</reference>
<dbReference type="AlphaFoldDB" id="A0A2U2CB60"/>
<dbReference type="RefSeq" id="WP_109533187.1">
    <property type="nucleotide sequence ID" value="NZ_CAXPUO010000057.1"/>
</dbReference>
<evidence type="ECO:0000259" key="2">
    <source>
        <dbReference type="Pfam" id="PF03795"/>
    </source>
</evidence>
<keyword evidence="4" id="KW-1185">Reference proteome</keyword>
<dbReference type="Gene3D" id="3.30.70.1060">
    <property type="entry name" value="Dimeric alpha+beta barrel"/>
    <property type="match status" value="1"/>
</dbReference>
<dbReference type="InterPro" id="IPR005545">
    <property type="entry name" value="YCII"/>
</dbReference>
<evidence type="ECO:0000313" key="3">
    <source>
        <dbReference type="EMBL" id="PWE29138.1"/>
    </source>
</evidence>
<dbReference type="GeneID" id="94365229"/>
<sequence>MFVLMRCLHKPGADAERDALRPTHRDWNKSGGEGLVSVITGSALWAPDGTAIGHWGILEAESLDKARAYIDGDPFTRSGIVTDIELTRMADGFAADRINPRITG</sequence>
<comment type="caution">
    <text evidence="3">The sequence shown here is derived from an EMBL/GenBank/DDBJ whole genome shotgun (WGS) entry which is preliminary data.</text>
</comment>
<dbReference type="Proteomes" id="UP000244940">
    <property type="component" value="Unassembled WGS sequence"/>
</dbReference>
<dbReference type="OrthoDB" id="2293521at2"/>
<name>A0A2U2CB60_9RHOB</name>
<evidence type="ECO:0000313" key="4">
    <source>
        <dbReference type="Proteomes" id="UP000244940"/>
    </source>
</evidence>
<evidence type="ECO:0000256" key="1">
    <source>
        <dbReference type="ARBA" id="ARBA00007689"/>
    </source>
</evidence>
<accession>A0A2U2CB60</accession>
<dbReference type="InterPro" id="IPR011008">
    <property type="entry name" value="Dimeric_a/b-barrel"/>
</dbReference>
<proteinExistence type="inferred from homology"/>
<dbReference type="SUPFAM" id="SSF54909">
    <property type="entry name" value="Dimeric alpha+beta barrel"/>
    <property type="match status" value="1"/>
</dbReference>
<dbReference type="EMBL" id="QEYD01000005">
    <property type="protein sequence ID" value="PWE29138.1"/>
    <property type="molecule type" value="Genomic_DNA"/>
</dbReference>
<comment type="similarity">
    <text evidence="1">Belongs to the YciI family.</text>
</comment>
<organism evidence="3 4">
    <name type="scientific">Pararhodobacter marinus</name>
    <dbReference type="NCBI Taxonomy" id="2184063"/>
    <lineage>
        <taxon>Bacteria</taxon>
        <taxon>Pseudomonadati</taxon>
        <taxon>Pseudomonadota</taxon>
        <taxon>Alphaproteobacteria</taxon>
        <taxon>Rhodobacterales</taxon>
        <taxon>Paracoccaceae</taxon>
        <taxon>Pararhodobacter</taxon>
    </lineage>
</organism>
<dbReference type="Pfam" id="PF03795">
    <property type="entry name" value="YCII"/>
    <property type="match status" value="1"/>
</dbReference>